<dbReference type="PANTHER" id="PTHR43415">
    <property type="entry name" value="SPERMIDINE N(1)-ACETYLTRANSFERASE"/>
    <property type="match status" value="1"/>
</dbReference>
<evidence type="ECO:0000313" key="3">
    <source>
        <dbReference type="Proteomes" id="UP000177171"/>
    </source>
</evidence>
<dbReference type="AlphaFoldDB" id="A0A1G2LQ21"/>
<accession>A0A1G2LQ21</accession>
<dbReference type="GO" id="GO:0016747">
    <property type="term" value="F:acyltransferase activity, transferring groups other than amino-acyl groups"/>
    <property type="evidence" value="ECO:0007669"/>
    <property type="project" value="InterPro"/>
</dbReference>
<dbReference type="Proteomes" id="UP000177171">
    <property type="component" value="Unassembled WGS sequence"/>
</dbReference>
<organism evidence="2 3">
    <name type="scientific">Candidatus Sungbacteria bacterium RIFCSPLOWO2_12_FULL_41_11</name>
    <dbReference type="NCBI Taxonomy" id="1802286"/>
    <lineage>
        <taxon>Bacteria</taxon>
        <taxon>Candidatus Sungiibacteriota</taxon>
    </lineage>
</organism>
<name>A0A1G2LQ21_9BACT</name>
<dbReference type="PANTHER" id="PTHR43415:SF3">
    <property type="entry name" value="GNAT-FAMILY ACETYLTRANSFERASE"/>
    <property type="match status" value="1"/>
</dbReference>
<feature type="domain" description="N-acetyltransferase" evidence="1">
    <location>
        <begin position="7"/>
        <end position="172"/>
    </location>
</feature>
<evidence type="ECO:0000313" key="2">
    <source>
        <dbReference type="EMBL" id="OHA12979.1"/>
    </source>
</evidence>
<protein>
    <recommendedName>
        <fullName evidence="1">N-acetyltransferase domain-containing protein</fullName>
    </recommendedName>
</protein>
<dbReference type="InterPro" id="IPR016181">
    <property type="entry name" value="Acyl_CoA_acyltransferase"/>
</dbReference>
<gene>
    <name evidence="2" type="ORF">A3G49_00585</name>
</gene>
<proteinExistence type="predicted"/>
<sequence length="186" mass="21849">MLKGKKVRLRAIDPKKDAELFMEWINDYEVVRFLGGPFMPLTKDEERKRLKELKERRDTFKIFAVETLDGALIGSISLMNINHLDGTAVTGTLIGDKDYWRKGYATDAKMILLYYAFQVLNLRRISTRIIADNIGSIRVQEKCGYEREGIWRKEVYADGKYRDMVLMAVFRGGYMKLWRQYQKKSE</sequence>
<dbReference type="Gene3D" id="3.40.630.30">
    <property type="match status" value="1"/>
</dbReference>
<dbReference type="InterPro" id="IPR000182">
    <property type="entry name" value="GNAT_dom"/>
</dbReference>
<comment type="caution">
    <text evidence="2">The sequence shown here is derived from an EMBL/GenBank/DDBJ whole genome shotgun (WGS) entry which is preliminary data.</text>
</comment>
<dbReference type="PROSITE" id="PS51186">
    <property type="entry name" value="GNAT"/>
    <property type="match status" value="1"/>
</dbReference>
<dbReference type="Pfam" id="PF13302">
    <property type="entry name" value="Acetyltransf_3"/>
    <property type="match status" value="1"/>
</dbReference>
<dbReference type="SUPFAM" id="SSF55729">
    <property type="entry name" value="Acyl-CoA N-acyltransferases (Nat)"/>
    <property type="match status" value="1"/>
</dbReference>
<evidence type="ECO:0000259" key="1">
    <source>
        <dbReference type="PROSITE" id="PS51186"/>
    </source>
</evidence>
<dbReference type="EMBL" id="MHQY01000036">
    <property type="protein sequence ID" value="OHA12979.1"/>
    <property type="molecule type" value="Genomic_DNA"/>
</dbReference>
<reference evidence="2 3" key="1">
    <citation type="journal article" date="2016" name="Nat. Commun.">
        <title>Thousands of microbial genomes shed light on interconnected biogeochemical processes in an aquifer system.</title>
        <authorList>
            <person name="Anantharaman K."/>
            <person name="Brown C.T."/>
            <person name="Hug L.A."/>
            <person name="Sharon I."/>
            <person name="Castelle C.J."/>
            <person name="Probst A.J."/>
            <person name="Thomas B.C."/>
            <person name="Singh A."/>
            <person name="Wilkins M.J."/>
            <person name="Karaoz U."/>
            <person name="Brodie E.L."/>
            <person name="Williams K.H."/>
            <person name="Hubbard S.S."/>
            <person name="Banfield J.F."/>
        </authorList>
    </citation>
    <scope>NUCLEOTIDE SEQUENCE [LARGE SCALE GENOMIC DNA]</scope>
</reference>